<evidence type="ECO:0000313" key="9">
    <source>
        <dbReference type="EMBL" id="AIG28136.1"/>
    </source>
</evidence>
<dbReference type="Gene3D" id="1.10.3720.10">
    <property type="entry name" value="MetI-like"/>
    <property type="match status" value="1"/>
</dbReference>
<comment type="subcellular location">
    <subcellularLocation>
        <location evidence="1 7">Cell membrane</location>
        <topology evidence="1 7">Multi-pass membrane protein</topology>
    </subcellularLocation>
</comment>
<feature type="transmembrane region" description="Helical" evidence="7">
    <location>
        <begin position="185"/>
        <end position="207"/>
    </location>
</feature>
<dbReference type="EMBL" id="CP007806">
    <property type="protein sequence ID" value="AIG28136.1"/>
    <property type="molecule type" value="Genomic_DNA"/>
</dbReference>
<protein>
    <submittedName>
        <fullName evidence="9">Glutathione transport system permease protein GsiC</fullName>
    </submittedName>
</protein>
<comment type="similarity">
    <text evidence="7">Belongs to the binding-protein-dependent transport system permease family.</text>
</comment>
<feature type="transmembrane region" description="Helical" evidence="7">
    <location>
        <begin position="288"/>
        <end position="311"/>
    </location>
</feature>
<keyword evidence="3" id="KW-1003">Cell membrane</keyword>
<name>A0A075R9R9_BRELA</name>
<keyword evidence="2 7" id="KW-0813">Transport</keyword>
<dbReference type="InterPro" id="IPR035906">
    <property type="entry name" value="MetI-like_sf"/>
</dbReference>
<dbReference type="PANTHER" id="PTHR43163:SF6">
    <property type="entry name" value="DIPEPTIDE TRANSPORT SYSTEM PERMEASE PROTEIN DPPB-RELATED"/>
    <property type="match status" value="1"/>
</dbReference>
<reference evidence="9 10" key="1">
    <citation type="journal article" date="2011" name="J. Bacteriol.">
        <title>Genome sequence of Brevibacillus laterosporus LMG 15441, a pathogen of invertebrates.</title>
        <authorList>
            <person name="Djukic M."/>
            <person name="Poehlein A."/>
            <person name="Thurmer A."/>
            <person name="Daniel R."/>
        </authorList>
    </citation>
    <scope>NUCLEOTIDE SEQUENCE [LARGE SCALE GENOMIC DNA]</scope>
    <source>
        <strain evidence="9 10">LMG 15441</strain>
    </source>
</reference>
<evidence type="ECO:0000256" key="4">
    <source>
        <dbReference type="ARBA" id="ARBA00022692"/>
    </source>
</evidence>
<feature type="transmembrane region" description="Helical" evidence="7">
    <location>
        <begin position="9"/>
        <end position="27"/>
    </location>
</feature>
<evidence type="ECO:0000259" key="8">
    <source>
        <dbReference type="PROSITE" id="PS50928"/>
    </source>
</evidence>
<dbReference type="KEGG" id="blr:BRLA_c038360"/>
<dbReference type="RefSeq" id="WP_003338690.1">
    <property type="nucleotide sequence ID" value="NZ_CP007806.1"/>
</dbReference>
<gene>
    <name evidence="9" type="primary">gsiC_1</name>
    <name evidence="9" type="ORF">BRLA_c038360</name>
</gene>
<feature type="transmembrane region" description="Helical" evidence="7">
    <location>
        <begin position="243"/>
        <end position="268"/>
    </location>
</feature>
<keyword evidence="6 7" id="KW-0472">Membrane</keyword>
<dbReference type="Pfam" id="PF19300">
    <property type="entry name" value="BPD_transp_1_N"/>
    <property type="match status" value="1"/>
</dbReference>
<evidence type="ECO:0000256" key="5">
    <source>
        <dbReference type="ARBA" id="ARBA00022989"/>
    </source>
</evidence>
<dbReference type="HOGENOM" id="CLU_036879_1_2_9"/>
<dbReference type="CDD" id="cd06261">
    <property type="entry name" value="TM_PBP2"/>
    <property type="match status" value="1"/>
</dbReference>
<evidence type="ECO:0000256" key="7">
    <source>
        <dbReference type="RuleBase" id="RU363032"/>
    </source>
</evidence>
<sequence length="321" mass="35433">MVAFALRRFLTMIPILILISIAVFTLAKLMPGDALSGKIDPNNANPEYIAKMRESLGFNDPIPVQYGRWVSGFLWGDLGDSFNHKMPVTQLIGERLPNTIFLMSMSLVFTYLGALVMGMIAARRRFTWIDNIIVTLNYIGYAIPSFFAAIVCIYVFAILLGWVPASGSIGVDVEQGSLSYYLSKVGHTILPAAVLGLFNTAAYTQFLRNDIIEGSSKDYVRTAMAKGTGESAIYNKHILRNSLIPMVTFLGLDIGNLLGGAVIVETIFTYPGLGQLFINSINNRDYSVVMSITMLLTFMALLGNLIADWLYSVVDPRIRLK</sequence>
<keyword evidence="4 7" id="KW-0812">Transmembrane</keyword>
<dbReference type="SUPFAM" id="SSF161098">
    <property type="entry name" value="MetI-like"/>
    <property type="match status" value="1"/>
</dbReference>
<dbReference type="NCBIfam" id="NF045472">
    <property type="entry name" value="Opp4B"/>
    <property type="match status" value="1"/>
</dbReference>
<feature type="transmembrane region" description="Helical" evidence="7">
    <location>
        <begin position="141"/>
        <end position="165"/>
    </location>
</feature>
<keyword evidence="5 7" id="KW-1133">Transmembrane helix</keyword>
<dbReference type="STRING" id="1042163.BRLA_c038360"/>
<proteinExistence type="inferred from homology"/>
<dbReference type="eggNOG" id="COG0601">
    <property type="taxonomic scope" value="Bacteria"/>
</dbReference>
<dbReference type="PANTHER" id="PTHR43163">
    <property type="entry name" value="DIPEPTIDE TRANSPORT SYSTEM PERMEASE PROTEIN DPPB-RELATED"/>
    <property type="match status" value="1"/>
</dbReference>
<dbReference type="GO" id="GO:0055085">
    <property type="term" value="P:transmembrane transport"/>
    <property type="evidence" value="ECO:0007669"/>
    <property type="project" value="InterPro"/>
</dbReference>
<evidence type="ECO:0000256" key="3">
    <source>
        <dbReference type="ARBA" id="ARBA00022475"/>
    </source>
</evidence>
<evidence type="ECO:0000256" key="1">
    <source>
        <dbReference type="ARBA" id="ARBA00004651"/>
    </source>
</evidence>
<dbReference type="InterPro" id="IPR000515">
    <property type="entry name" value="MetI-like"/>
</dbReference>
<evidence type="ECO:0000313" key="10">
    <source>
        <dbReference type="Proteomes" id="UP000005850"/>
    </source>
</evidence>
<dbReference type="InterPro" id="IPR045621">
    <property type="entry name" value="BPD_transp_1_N"/>
</dbReference>
<evidence type="ECO:0000256" key="6">
    <source>
        <dbReference type="ARBA" id="ARBA00023136"/>
    </source>
</evidence>
<accession>A0A075R9R9</accession>
<evidence type="ECO:0000256" key="2">
    <source>
        <dbReference type="ARBA" id="ARBA00022448"/>
    </source>
</evidence>
<dbReference type="Proteomes" id="UP000005850">
    <property type="component" value="Chromosome"/>
</dbReference>
<dbReference type="GO" id="GO:0005886">
    <property type="term" value="C:plasma membrane"/>
    <property type="evidence" value="ECO:0007669"/>
    <property type="project" value="UniProtKB-SubCell"/>
</dbReference>
<dbReference type="Pfam" id="PF00528">
    <property type="entry name" value="BPD_transp_1"/>
    <property type="match status" value="1"/>
</dbReference>
<dbReference type="AlphaFoldDB" id="A0A075R9R9"/>
<dbReference type="PROSITE" id="PS50928">
    <property type="entry name" value="ABC_TM1"/>
    <property type="match status" value="1"/>
</dbReference>
<organism evidence="9 10">
    <name type="scientific">Brevibacillus laterosporus LMG 15441</name>
    <dbReference type="NCBI Taxonomy" id="1042163"/>
    <lineage>
        <taxon>Bacteria</taxon>
        <taxon>Bacillati</taxon>
        <taxon>Bacillota</taxon>
        <taxon>Bacilli</taxon>
        <taxon>Bacillales</taxon>
        <taxon>Paenibacillaceae</taxon>
        <taxon>Brevibacillus</taxon>
    </lineage>
</organism>
<feature type="transmembrane region" description="Helical" evidence="7">
    <location>
        <begin position="100"/>
        <end position="120"/>
    </location>
</feature>
<feature type="domain" description="ABC transmembrane type-1" evidence="8">
    <location>
        <begin position="96"/>
        <end position="307"/>
    </location>
</feature>
<keyword evidence="10" id="KW-1185">Reference proteome</keyword>